<keyword evidence="2" id="KW-1003">Cell membrane</keyword>
<feature type="transmembrane region" description="Helical" evidence="11">
    <location>
        <begin position="160"/>
        <end position="182"/>
    </location>
</feature>
<organism evidence="13">
    <name type="scientific">Acropora millepora</name>
    <name type="common">Staghorn coral</name>
    <name type="synonym">Heteropora millepora</name>
    <dbReference type="NCBI Taxonomy" id="45264"/>
    <lineage>
        <taxon>Eukaryota</taxon>
        <taxon>Metazoa</taxon>
        <taxon>Cnidaria</taxon>
        <taxon>Anthozoa</taxon>
        <taxon>Hexacorallia</taxon>
        <taxon>Scleractinia</taxon>
        <taxon>Astrocoeniina</taxon>
        <taxon>Acroporidae</taxon>
        <taxon>Acropora</taxon>
    </lineage>
</organism>
<dbReference type="PROSITE" id="PS00237">
    <property type="entry name" value="G_PROTEIN_RECEP_F1_1"/>
    <property type="match status" value="1"/>
</dbReference>
<keyword evidence="6 11" id="KW-0472">Membrane</keyword>
<keyword evidence="7 10" id="KW-0675">Receptor</keyword>
<evidence type="ECO:0000256" key="2">
    <source>
        <dbReference type="ARBA" id="ARBA00022475"/>
    </source>
</evidence>
<evidence type="ECO:0000256" key="8">
    <source>
        <dbReference type="ARBA" id="ARBA00023180"/>
    </source>
</evidence>
<keyword evidence="3 10" id="KW-0812">Transmembrane</keyword>
<evidence type="ECO:0000259" key="12">
    <source>
        <dbReference type="PROSITE" id="PS50262"/>
    </source>
</evidence>
<evidence type="ECO:0000256" key="7">
    <source>
        <dbReference type="ARBA" id="ARBA00023170"/>
    </source>
</evidence>
<evidence type="ECO:0000256" key="9">
    <source>
        <dbReference type="ARBA" id="ARBA00023224"/>
    </source>
</evidence>
<keyword evidence="4 11" id="KW-1133">Transmembrane helix</keyword>
<evidence type="ECO:0000256" key="6">
    <source>
        <dbReference type="ARBA" id="ARBA00023136"/>
    </source>
</evidence>
<dbReference type="Gene3D" id="1.20.1070.10">
    <property type="entry name" value="Rhodopsin 7-helix transmembrane proteins"/>
    <property type="match status" value="1"/>
</dbReference>
<evidence type="ECO:0000256" key="3">
    <source>
        <dbReference type="ARBA" id="ARBA00022692"/>
    </source>
</evidence>
<dbReference type="InterPro" id="IPR017452">
    <property type="entry name" value="GPCR_Rhodpsn_7TM"/>
</dbReference>
<keyword evidence="9 10" id="KW-0807">Transducer</keyword>
<evidence type="ECO:0000256" key="1">
    <source>
        <dbReference type="ARBA" id="ARBA00004651"/>
    </source>
</evidence>
<dbReference type="PANTHER" id="PTHR24246">
    <property type="entry name" value="OLFACTORY RECEPTOR AND ADENOSINE RECEPTOR"/>
    <property type="match status" value="1"/>
</dbReference>
<reference evidence="13" key="1">
    <citation type="journal article" date="2007" name="Gene">
        <title>Sequence and expression of four coral G protein-coupled receptors distinct from all classifiable members of the rhodopsin family.</title>
        <authorList>
            <person name="Anctil M."/>
            <person name="Hayward D.C."/>
            <person name="Miller D.J."/>
            <person name="Ball E.E."/>
        </authorList>
    </citation>
    <scope>NUCLEOTIDE SEQUENCE</scope>
</reference>
<feature type="transmembrane region" description="Helical" evidence="11">
    <location>
        <begin position="90"/>
        <end position="114"/>
    </location>
</feature>
<dbReference type="PANTHER" id="PTHR24246:SF27">
    <property type="entry name" value="ADENOSINE RECEPTOR, ISOFORM A"/>
    <property type="match status" value="1"/>
</dbReference>
<accession>Q09K99</accession>
<evidence type="ECO:0000256" key="4">
    <source>
        <dbReference type="ARBA" id="ARBA00022989"/>
    </source>
</evidence>
<dbReference type="CDD" id="cd00637">
    <property type="entry name" value="7tm_classA_rhodopsin-like"/>
    <property type="match status" value="1"/>
</dbReference>
<dbReference type="SUPFAM" id="SSF81321">
    <property type="entry name" value="Family A G protein-coupled receptor-like"/>
    <property type="match status" value="1"/>
</dbReference>
<comment type="similarity">
    <text evidence="10">Belongs to the G-protein coupled receptor 1 family.</text>
</comment>
<dbReference type="EMBL" id="DQ885473">
    <property type="protein sequence ID" value="ABI50929.1"/>
    <property type="molecule type" value="mRNA"/>
</dbReference>
<protein>
    <submittedName>
        <fullName evidence="13">C007-H6 G-protein coupled receptor</fullName>
    </submittedName>
</protein>
<dbReference type="PROSITE" id="PS50262">
    <property type="entry name" value="G_PROTEIN_RECEP_F1_2"/>
    <property type="match status" value="1"/>
</dbReference>
<evidence type="ECO:0000256" key="5">
    <source>
        <dbReference type="ARBA" id="ARBA00023040"/>
    </source>
</evidence>
<name>Q09K99_ACRMI</name>
<dbReference type="AlphaFoldDB" id="Q09K99"/>
<dbReference type="GO" id="GO:0005886">
    <property type="term" value="C:plasma membrane"/>
    <property type="evidence" value="ECO:0007669"/>
    <property type="project" value="UniProtKB-SubCell"/>
</dbReference>
<feature type="transmembrane region" description="Helical" evidence="11">
    <location>
        <begin position="264"/>
        <end position="282"/>
    </location>
</feature>
<feature type="transmembrane region" description="Helical" evidence="11">
    <location>
        <begin position="220"/>
        <end position="244"/>
    </location>
</feature>
<feature type="domain" description="G-protein coupled receptors family 1 profile" evidence="12">
    <location>
        <begin position="32"/>
        <end position="278"/>
    </location>
</feature>
<dbReference type="InterPro" id="IPR000276">
    <property type="entry name" value="GPCR_Rhodpsn"/>
</dbReference>
<keyword evidence="8" id="KW-0325">Glycoprotein</keyword>
<feature type="transmembrane region" description="Helical" evidence="11">
    <location>
        <begin position="16"/>
        <end position="40"/>
    </location>
</feature>
<dbReference type="Pfam" id="PF00001">
    <property type="entry name" value="7tm_1"/>
    <property type="match status" value="2"/>
</dbReference>
<dbReference type="SMART" id="SM01381">
    <property type="entry name" value="7TM_GPCR_Srsx"/>
    <property type="match status" value="1"/>
</dbReference>
<dbReference type="GO" id="GO:0004930">
    <property type="term" value="F:G protein-coupled receptor activity"/>
    <property type="evidence" value="ECO:0007669"/>
    <property type="project" value="UniProtKB-KW"/>
</dbReference>
<evidence type="ECO:0000256" key="10">
    <source>
        <dbReference type="RuleBase" id="RU000688"/>
    </source>
</evidence>
<feature type="transmembrane region" description="Helical" evidence="11">
    <location>
        <begin position="135"/>
        <end position="154"/>
    </location>
</feature>
<feature type="transmembrane region" description="Helical" evidence="11">
    <location>
        <begin position="52"/>
        <end position="70"/>
    </location>
</feature>
<dbReference type="PRINTS" id="PR00237">
    <property type="entry name" value="GPCRRHODOPSN"/>
</dbReference>
<dbReference type="OrthoDB" id="5976507at2759"/>
<evidence type="ECO:0000256" key="11">
    <source>
        <dbReference type="SAM" id="Phobius"/>
    </source>
</evidence>
<evidence type="ECO:0000313" key="13">
    <source>
        <dbReference type="EMBL" id="ABI50929.1"/>
    </source>
</evidence>
<sequence length="308" mass="34716">MANSCNDVTAPMPLSFFTAIVSLLLALVTIPGNLIVCIAVLKDPLKSLKTPFTFFVVNLAVADLVVGVVTEPLSVLTHFREGFSLEVRHYVVPIHMSYFISCTASVLNLAALTADRFVAISYPLQYRVRFTTTRATVIAGLIWLVSFSLPLIYFKVGYLRYAFVFANTAVALTLVIFLFTYVRTVRAMRAQVSQWDGMRQSSQSEDNRARLRAASVEKNITQAFMVMLGFFLCCYIPSCIIIYMMNFCSSCNCTTIHVFRDLQFIFVLSSSALNPFVYAWRLPNFRTAFKKILRSRKIHDTATSSSRQ</sequence>
<proteinExistence type="evidence at transcript level"/>
<comment type="subcellular location">
    <subcellularLocation>
        <location evidence="1">Cell membrane</location>
        <topology evidence="1">Multi-pass membrane protein</topology>
    </subcellularLocation>
</comment>
<keyword evidence="5 10" id="KW-0297">G-protein coupled receptor</keyword>